<keyword evidence="3" id="KW-0805">Transcription regulation</keyword>
<dbReference type="SMART" id="SM00382">
    <property type="entry name" value="AAA"/>
    <property type="match status" value="1"/>
</dbReference>
<dbReference type="PATRIC" id="fig|405444.3.peg.1785"/>
<dbReference type="InterPro" id="IPR009057">
    <property type="entry name" value="Homeodomain-like_sf"/>
</dbReference>
<dbReference type="InterPro" id="IPR002197">
    <property type="entry name" value="HTH_Fis"/>
</dbReference>
<dbReference type="Pfam" id="PF25601">
    <property type="entry name" value="AAA_lid_14"/>
    <property type="match status" value="1"/>
</dbReference>
<keyword evidence="2" id="KW-0067">ATP-binding</keyword>
<dbReference type="Pfam" id="PF02954">
    <property type="entry name" value="HTH_8"/>
    <property type="match status" value="1"/>
</dbReference>
<dbReference type="SUPFAM" id="SSF52540">
    <property type="entry name" value="P-loop containing nucleoside triphosphate hydrolases"/>
    <property type="match status" value="1"/>
</dbReference>
<dbReference type="InterPro" id="IPR058031">
    <property type="entry name" value="AAA_lid_NorR"/>
</dbReference>
<dbReference type="Gene3D" id="3.30.450.40">
    <property type="match status" value="1"/>
</dbReference>
<proteinExistence type="predicted"/>
<keyword evidence="1" id="KW-0547">Nucleotide-binding</keyword>
<dbReference type="SUPFAM" id="SSF46689">
    <property type="entry name" value="Homeodomain-like"/>
    <property type="match status" value="1"/>
</dbReference>
<sequence>MALAPQHRVGNARRSFFERGTLPVGTVPDTILQSWRRCQRSGLAVDAQPQLEPLPGQNLRELRDSHERLWRLARAEIDGLATHAASTGSIVLLTDASGWILNAEGSAGFLDKAGRVALMPGVCWSEAAVGTNAIGTAIVEGRAMEVRGGEHFFAPHGILSCSAMPIFDPHGQVAGVLDITGPASVQQMHALGLARLAASRIEHRFFEDGLAECELLRLHHDPALLDTPGEGVLGFRNGRLVAANGAGLRLFGLEHGDIGRASYEALFEAPLSRMRDDGLLQDRSGRILRGTVDGPRTRQHATVASAAVSPARGTLLAPASATVFDTQQREQLSRAGRVLEAGLPVLLQGETGTGKEVAARALHAQGSRSAKPFVAVNCAALPEGLIEAELFGYEEGAFTGARRQGSQGLLRQAQGGVLFLDEIGDMPLALQPRLLRVLQDRELSPLGGGKPVKLDFTLICATHCDLQQAMAEGRFRSDLYYRIADHVLRLSPVRENDDRAALVQALWQPLAQARVLSTEVMQALAAYEWPGNLRQLVACLRTLVALTDADAQIAVDMLPEYLRDAPRLSPAPLGDGNLQAQTLEAMRHALDACDGNVSQAAKRLGVNRSTLYRRLKL</sequence>
<keyword evidence="4" id="KW-0238">DNA-binding</keyword>
<dbReference type="GO" id="GO:0043565">
    <property type="term" value="F:sequence-specific DNA binding"/>
    <property type="evidence" value="ECO:0007669"/>
    <property type="project" value="InterPro"/>
</dbReference>
<dbReference type="Proteomes" id="UP000050864">
    <property type="component" value="Unassembled WGS sequence"/>
</dbReference>
<dbReference type="OrthoDB" id="9804019at2"/>
<evidence type="ECO:0000259" key="6">
    <source>
        <dbReference type="PROSITE" id="PS50045"/>
    </source>
</evidence>
<evidence type="ECO:0000313" key="8">
    <source>
        <dbReference type="Proteomes" id="UP000050864"/>
    </source>
</evidence>
<evidence type="ECO:0000256" key="5">
    <source>
        <dbReference type="ARBA" id="ARBA00023163"/>
    </source>
</evidence>
<evidence type="ECO:0000256" key="1">
    <source>
        <dbReference type="ARBA" id="ARBA00022741"/>
    </source>
</evidence>
<dbReference type="PRINTS" id="PR01590">
    <property type="entry name" value="HTHFIS"/>
</dbReference>
<accession>A0A0R0BZT6</accession>
<dbReference type="Pfam" id="PF00158">
    <property type="entry name" value="Sigma54_activat"/>
    <property type="match status" value="1"/>
</dbReference>
<dbReference type="PROSITE" id="PS50045">
    <property type="entry name" value="SIGMA54_INTERACT_4"/>
    <property type="match status" value="1"/>
</dbReference>
<evidence type="ECO:0000256" key="3">
    <source>
        <dbReference type="ARBA" id="ARBA00023015"/>
    </source>
</evidence>
<dbReference type="Gene3D" id="1.10.8.60">
    <property type="match status" value="1"/>
</dbReference>
<keyword evidence="8" id="KW-1185">Reference proteome</keyword>
<evidence type="ECO:0000256" key="2">
    <source>
        <dbReference type="ARBA" id="ARBA00022840"/>
    </source>
</evidence>
<dbReference type="PANTHER" id="PTHR32071:SF77">
    <property type="entry name" value="TRANSCRIPTIONAL REGULATORY PROTEIN"/>
    <property type="match status" value="1"/>
</dbReference>
<dbReference type="GO" id="GO:0006355">
    <property type="term" value="P:regulation of DNA-templated transcription"/>
    <property type="evidence" value="ECO:0007669"/>
    <property type="project" value="InterPro"/>
</dbReference>
<dbReference type="SUPFAM" id="SSF55781">
    <property type="entry name" value="GAF domain-like"/>
    <property type="match status" value="1"/>
</dbReference>
<gene>
    <name evidence="7" type="ORF">ABB26_13425</name>
</gene>
<dbReference type="FunFam" id="3.40.50.300:FF:000006">
    <property type="entry name" value="DNA-binding transcriptional regulator NtrC"/>
    <property type="match status" value="1"/>
</dbReference>
<keyword evidence="5" id="KW-0804">Transcription</keyword>
<protein>
    <submittedName>
        <fullName evidence="7">ATPase AAA</fullName>
    </submittedName>
</protein>
<dbReference type="EMBL" id="LDJI01000025">
    <property type="protein sequence ID" value="KRG63263.1"/>
    <property type="molecule type" value="Genomic_DNA"/>
</dbReference>
<name>A0A0R0BZT6_9GAMM</name>
<dbReference type="InterPro" id="IPR003018">
    <property type="entry name" value="GAF"/>
</dbReference>
<dbReference type="Gene3D" id="3.40.50.300">
    <property type="entry name" value="P-loop containing nucleotide triphosphate hydrolases"/>
    <property type="match status" value="1"/>
</dbReference>
<evidence type="ECO:0000256" key="4">
    <source>
        <dbReference type="ARBA" id="ARBA00023125"/>
    </source>
</evidence>
<dbReference type="GO" id="GO:0005524">
    <property type="term" value="F:ATP binding"/>
    <property type="evidence" value="ECO:0007669"/>
    <property type="project" value="UniProtKB-KW"/>
</dbReference>
<evidence type="ECO:0000313" key="7">
    <source>
        <dbReference type="EMBL" id="KRG63263.1"/>
    </source>
</evidence>
<dbReference type="Pfam" id="PF01590">
    <property type="entry name" value="GAF"/>
    <property type="match status" value="1"/>
</dbReference>
<organism evidence="7 8">
    <name type="scientific">Stenotrophomonas humi</name>
    <dbReference type="NCBI Taxonomy" id="405444"/>
    <lineage>
        <taxon>Bacteria</taxon>
        <taxon>Pseudomonadati</taxon>
        <taxon>Pseudomonadota</taxon>
        <taxon>Gammaproteobacteria</taxon>
        <taxon>Lysobacterales</taxon>
        <taxon>Lysobacteraceae</taxon>
        <taxon>Stenotrophomonas</taxon>
    </lineage>
</organism>
<dbReference type="Gene3D" id="1.10.10.60">
    <property type="entry name" value="Homeodomain-like"/>
    <property type="match status" value="1"/>
</dbReference>
<comment type="caution">
    <text evidence="7">The sequence shown here is derived from an EMBL/GenBank/DDBJ whole genome shotgun (WGS) entry which is preliminary data.</text>
</comment>
<dbReference type="InterPro" id="IPR003593">
    <property type="entry name" value="AAA+_ATPase"/>
</dbReference>
<reference evidence="7 8" key="1">
    <citation type="submission" date="2015-05" db="EMBL/GenBank/DDBJ databases">
        <title>Genome sequencing and analysis of members of genus Stenotrophomonas.</title>
        <authorList>
            <person name="Patil P.P."/>
            <person name="Midha S."/>
            <person name="Patil P.B."/>
        </authorList>
    </citation>
    <scope>NUCLEOTIDE SEQUENCE [LARGE SCALE GENOMIC DNA]</scope>
    <source>
        <strain evidence="7 8">DSM 18929</strain>
    </source>
</reference>
<dbReference type="InterPro" id="IPR025944">
    <property type="entry name" value="Sigma_54_int_dom_CS"/>
</dbReference>
<dbReference type="InterPro" id="IPR027417">
    <property type="entry name" value="P-loop_NTPase"/>
</dbReference>
<dbReference type="InterPro" id="IPR029016">
    <property type="entry name" value="GAF-like_dom_sf"/>
</dbReference>
<dbReference type="PANTHER" id="PTHR32071">
    <property type="entry name" value="TRANSCRIPTIONAL REGULATORY PROTEIN"/>
    <property type="match status" value="1"/>
</dbReference>
<dbReference type="CDD" id="cd00009">
    <property type="entry name" value="AAA"/>
    <property type="match status" value="1"/>
</dbReference>
<dbReference type="InterPro" id="IPR002078">
    <property type="entry name" value="Sigma_54_int"/>
</dbReference>
<dbReference type="STRING" id="405444.ABB26_13425"/>
<dbReference type="PROSITE" id="PS00688">
    <property type="entry name" value="SIGMA54_INTERACT_3"/>
    <property type="match status" value="1"/>
</dbReference>
<dbReference type="AlphaFoldDB" id="A0A0R0BZT6"/>
<feature type="domain" description="Sigma-54 factor interaction" evidence="6">
    <location>
        <begin position="330"/>
        <end position="545"/>
    </location>
</feature>
<dbReference type="RefSeq" id="WP_057634937.1">
    <property type="nucleotide sequence ID" value="NZ_LDJI01000025.1"/>
</dbReference>